<dbReference type="InterPro" id="IPR014774">
    <property type="entry name" value="KaiC-like_dom"/>
</dbReference>
<comment type="caution">
    <text evidence="2">The sequence shown here is derived from an EMBL/GenBank/DDBJ whole genome shotgun (WGS) entry which is preliminary data.</text>
</comment>
<dbReference type="InterPro" id="IPR027417">
    <property type="entry name" value="P-loop_NTPase"/>
</dbReference>
<dbReference type="PANTHER" id="PTHR42926:SF1">
    <property type="entry name" value="CIRCADIAN CLOCK OSCILLATOR PROTEIN KAIC 1"/>
    <property type="match status" value="1"/>
</dbReference>
<proteinExistence type="predicted"/>
<reference evidence="2 3" key="1">
    <citation type="submission" date="2024-02" db="EMBL/GenBank/DDBJ databases">
        <title>Rhodopirellula caenicola NBRC 110016.</title>
        <authorList>
            <person name="Ichikawa N."/>
            <person name="Katano-Makiyama Y."/>
            <person name="Hidaka K."/>
        </authorList>
    </citation>
    <scope>NUCLEOTIDE SEQUENCE [LARGE SCALE GENOMIC DNA]</scope>
    <source>
        <strain evidence="2 3">NBRC 110016</strain>
    </source>
</reference>
<dbReference type="Proteomes" id="UP001416858">
    <property type="component" value="Unassembled WGS sequence"/>
</dbReference>
<dbReference type="InterPro" id="IPR051347">
    <property type="entry name" value="Circadian_clock_KaiC-rel"/>
</dbReference>
<sequence>MTAMTQLHTFAPLTHSSTMSHRLKTGIPELDDLLGGGLIPGTLTVVMGASGIGKTQLGVGFANAGIEQEGQSGILFDLTSRGDSQNHTAYAERLHDWRLSEFEPNGQWDAAKVWDADYSRRDYMHIFQHSGRRVTANDLDSDSWREWKYEQSKKLDQAIAFFYGNFVHGVRRCVIDGVEPTDKAADSIQFEMFEYIYHQILRKEHDWVARDLFRVAFRQNQERVESHAYDHRDIGCTLLYTSHEVMLDDLLVRPIQSGDVLSNANTIILMGKTRDGNKMGRALHVAKHRGSACDESIVPYTITEAGLQLMR</sequence>
<dbReference type="Pfam" id="PF06745">
    <property type="entry name" value="ATPase"/>
    <property type="match status" value="1"/>
</dbReference>
<evidence type="ECO:0000259" key="1">
    <source>
        <dbReference type="Pfam" id="PF06745"/>
    </source>
</evidence>
<keyword evidence="2" id="KW-0418">Kinase</keyword>
<dbReference type="SUPFAM" id="SSF52540">
    <property type="entry name" value="P-loop containing nucleoside triphosphate hydrolases"/>
    <property type="match status" value="1"/>
</dbReference>
<feature type="domain" description="KaiC-like" evidence="1">
    <location>
        <begin position="23"/>
        <end position="110"/>
    </location>
</feature>
<dbReference type="GO" id="GO:0016301">
    <property type="term" value="F:kinase activity"/>
    <property type="evidence" value="ECO:0007669"/>
    <property type="project" value="UniProtKB-KW"/>
</dbReference>
<dbReference type="Gene3D" id="3.40.50.300">
    <property type="entry name" value="P-loop containing nucleotide triphosphate hydrolases"/>
    <property type="match status" value="1"/>
</dbReference>
<name>A0ABP9VSS6_9BACT</name>
<keyword evidence="2" id="KW-0808">Transferase</keyword>
<accession>A0ABP9VSS6</accession>
<dbReference type="EMBL" id="BAABRO010000008">
    <property type="protein sequence ID" value="GAA5508217.1"/>
    <property type="molecule type" value="Genomic_DNA"/>
</dbReference>
<keyword evidence="3" id="KW-1185">Reference proteome</keyword>
<gene>
    <name evidence="2" type="primary">kaiC_1</name>
    <name evidence="2" type="ORF">Rcae01_03683</name>
</gene>
<evidence type="ECO:0000313" key="3">
    <source>
        <dbReference type="Proteomes" id="UP001416858"/>
    </source>
</evidence>
<organism evidence="2 3">
    <name type="scientific">Novipirellula caenicola</name>
    <dbReference type="NCBI Taxonomy" id="1536901"/>
    <lineage>
        <taxon>Bacteria</taxon>
        <taxon>Pseudomonadati</taxon>
        <taxon>Planctomycetota</taxon>
        <taxon>Planctomycetia</taxon>
        <taxon>Pirellulales</taxon>
        <taxon>Pirellulaceae</taxon>
        <taxon>Novipirellula</taxon>
    </lineage>
</organism>
<protein>
    <submittedName>
        <fullName evidence="2">Circadian clock protein kinase KaiC</fullName>
    </submittedName>
</protein>
<dbReference type="PANTHER" id="PTHR42926">
    <property type="match status" value="1"/>
</dbReference>
<evidence type="ECO:0000313" key="2">
    <source>
        <dbReference type="EMBL" id="GAA5508217.1"/>
    </source>
</evidence>